<evidence type="ECO:0000313" key="2">
    <source>
        <dbReference type="EMBL" id="KAF9513869.1"/>
    </source>
</evidence>
<feature type="compositionally biased region" description="Acidic residues" evidence="1">
    <location>
        <begin position="173"/>
        <end position="195"/>
    </location>
</feature>
<feature type="region of interest" description="Disordered" evidence="1">
    <location>
        <begin position="166"/>
        <end position="267"/>
    </location>
</feature>
<dbReference type="AlphaFoldDB" id="A0A9P6AXZ7"/>
<feature type="compositionally biased region" description="Low complexity" evidence="1">
    <location>
        <begin position="248"/>
        <end position="261"/>
    </location>
</feature>
<comment type="caution">
    <text evidence="2">The sequence shown here is derived from an EMBL/GenBank/DDBJ whole genome shotgun (WGS) entry which is preliminary data.</text>
</comment>
<feature type="region of interest" description="Disordered" evidence="1">
    <location>
        <begin position="1"/>
        <end position="64"/>
    </location>
</feature>
<evidence type="ECO:0000256" key="1">
    <source>
        <dbReference type="SAM" id="MobiDB-lite"/>
    </source>
</evidence>
<feature type="region of interest" description="Disordered" evidence="1">
    <location>
        <begin position="321"/>
        <end position="340"/>
    </location>
</feature>
<dbReference type="OrthoDB" id="3365514at2759"/>
<gene>
    <name evidence="2" type="ORF">BS47DRAFT_1392919</name>
</gene>
<feature type="compositionally biased region" description="Low complexity" evidence="1">
    <location>
        <begin position="41"/>
        <end position="53"/>
    </location>
</feature>
<evidence type="ECO:0000313" key="3">
    <source>
        <dbReference type="Proteomes" id="UP000886523"/>
    </source>
</evidence>
<sequence>MLGPPGTNLQSSPPGGGIIDLTGDTPTISPTQLNPQPFPLSQSQSQSQSQTQSKRGSVSLRLDLSSETLRGVGVSVPTSMFGQKPPSPVTLAPRTARILDQPQSTMAGMSQEGLIPQLLSAIAAQSQTSHDIINGGSGGVGLGGNGIAGTSSEVIDLTLDPNDQMDLDLFGEIGDDDDDNADGDADAEGDSDMQEVENLFSHPIPDNSPHANGNTDNSTHNVTGYTVQNDQPRNPLSSDSPGSLLNAQSTSQFSQLSQSTLDANGAPANDATTADLLASFTNFTNASNGTSSDSVLTSSNNDTRDLFGNLNTSIGSMASIPLSDSQPHAESQSMGASETQQTIDLSDMDIDFSTLPLNSDFFSSNVSALGGNGSEGDTGIGGLMGDTELQLQKMNAIDFSAMLDGLGQSNPQT</sequence>
<name>A0A9P6AXZ7_9AGAM</name>
<protein>
    <submittedName>
        <fullName evidence="2">Uncharacterized protein</fullName>
    </submittedName>
</protein>
<dbReference type="EMBL" id="MU128967">
    <property type="protein sequence ID" value="KAF9513869.1"/>
    <property type="molecule type" value="Genomic_DNA"/>
</dbReference>
<keyword evidence="3" id="KW-1185">Reference proteome</keyword>
<proteinExistence type="predicted"/>
<organism evidence="2 3">
    <name type="scientific">Hydnum rufescens UP504</name>
    <dbReference type="NCBI Taxonomy" id="1448309"/>
    <lineage>
        <taxon>Eukaryota</taxon>
        <taxon>Fungi</taxon>
        <taxon>Dikarya</taxon>
        <taxon>Basidiomycota</taxon>
        <taxon>Agaricomycotina</taxon>
        <taxon>Agaricomycetes</taxon>
        <taxon>Cantharellales</taxon>
        <taxon>Hydnaceae</taxon>
        <taxon>Hydnum</taxon>
    </lineage>
</organism>
<dbReference type="Proteomes" id="UP000886523">
    <property type="component" value="Unassembled WGS sequence"/>
</dbReference>
<feature type="compositionally biased region" description="Polar residues" evidence="1">
    <location>
        <begin position="24"/>
        <end position="35"/>
    </location>
</feature>
<feature type="compositionally biased region" description="Polar residues" evidence="1">
    <location>
        <begin position="209"/>
        <end position="247"/>
    </location>
</feature>
<accession>A0A9P6AXZ7</accession>
<reference evidence="2" key="1">
    <citation type="journal article" date="2020" name="Nat. Commun.">
        <title>Large-scale genome sequencing of mycorrhizal fungi provides insights into the early evolution of symbiotic traits.</title>
        <authorList>
            <person name="Miyauchi S."/>
            <person name="Kiss E."/>
            <person name="Kuo A."/>
            <person name="Drula E."/>
            <person name="Kohler A."/>
            <person name="Sanchez-Garcia M."/>
            <person name="Morin E."/>
            <person name="Andreopoulos B."/>
            <person name="Barry K.W."/>
            <person name="Bonito G."/>
            <person name="Buee M."/>
            <person name="Carver A."/>
            <person name="Chen C."/>
            <person name="Cichocki N."/>
            <person name="Clum A."/>
            <person name="Culley D."/>
            <person name="Crous P.W."/>
            <person name="Fauchery L."/>
            <person name="Girlanda M."/>
            <person name="Hayes R.D."/>
            <person name="Keri Z."/>
            <person name="LaButti K."/>
            <person name="Lipzen A."/>
            <person name="Lombard V."/>
            <person name="Magnuson J."/>
            <person name="Maillard F."/>
            <person name="Murat C."/>
            <person name="Nolan M."/>
            <person name="Ohm R.A."/>
            <person name="Pangilinan J."/>
            <person name="Pereira M.F."/>
            <person name="Perotto S."/>
            <person name="Peter M."/>
            <person name="Pfister S."/>
            <person name="Riley R."/>
            <person name="Sitrit Y."/>
            <person name="Stielow J.B."/>
            <person name="Szollosi G."/>
            <person name="Zifcakova L."/>
            <person name="Stursova M."/>
            <person name="Spatafora J.W."/>
            <person name="Tedersoo L."/>
            <person name="Vaario L.M."/>
            <person name="Yamada A."/>
            <person name="Yan M."/>
            <person name="Wang P."/>
            <person name="Xu J."/>
            <person name="Bruns T."/>
            <person name="Baldrian P."/>
            <person name="Vilgalys R."/>
            <person name="Dunand C."/>
            <person name="Henrissat B."/>
            <person name="Grigoriev I.V."/>
            <person name="Hibbett D."/>
            <person name="Nagy L.G."/>
            <person name="Martin F.M."/>
        </authorList>
    </citation>
    <scope>NUCLEOTIDE SEQUENCE</scope>
    <source>
        <strain evidence="2">UP504</strain>
    </source>
</reference>